<dbReference type="KEGG" id="vg:22113662"/>
<proteinExistence type="inferred from homology"/>
<evidence type="ECO:0000256" key="1">
    <source>
        <dbReference type="ARBA" id="ARBA00022801"/>
    </source>
</evidence>
<accession>A0A076YPJ6</accession>
<evidence type="ECO:0000256" key="3">
    <source>
        <dbReference type="ARBA" id="ARBA00034240"/>
    </source>
</evidence>
<keyword evidence="10" id="KW-0436">Ligase</keyword>
<evidence type="ECO:0000256" key="6">
    <source>
        <dbReference type="ARBA" id="ARBA00034316"/>
    </source>
</evidence>
<sequence>MKSFIEIAKPVKDPGIYMCAKFDQASCEALAQVQKLLGVENPVSAEKLHTTIVYSRKTVDLFPASGISEPARLVDVEKWETKYGNTIVGVLESDYLHSRFKDAMDAGATYDYDDYKPHVTLAYDSRIEDISGVKRLLTLPVDLTIIEEDAEPLDLDKTVEDITEHIEHRGDKWVILNQDRTKELGEYDSKEAAEKRLRQIEYFKRNG</sequence>
<evidence type="ECO:0000256" key="8">
    <source>
        <dbReference type="ARBA" id="ARBA00048123"/>
    </source>
</evidence>
<evidence type="ECO:0000256" key="7">
    <source>
        <dbReference type="ARBA" id="ARBA00034343"/>
    </source>
</evidence>
<evidence type="ECO:0000256" key="4">
    <source>
        <dbReference type="ARBA" id="ARBA00034244"/>
    </source>
</evidence>
<reference evidence="10 11" key="1">
    <citation type="submission" date="2014-07" db="EMBL/GenBank/DDBJ databases">
        <title>Complete Genome of Citrobacter freundii Myophage Miller.</title>
        <authorList>
            <person name="Hwang K."/>
            <person name="Luna A.J."/>
            <person name="Hernandez A.C."/>
            <person name="Everett G.F.K."/>
        </authorList>
    </citation>
    <scope>NUCLEOTIDE SEQUENCE [LARGE SCALE GENOMIC DNA]</scope>
</reference>
<evidence type="ECO:0000313" key="10">
    <source>
        <dbReference type="EMBL" id="AIK68126.1"/>
    </source>
</evidence>
<comment type="catalytic activity">
    <reaction evidence="2">
        <text>3',3',3'-cAAG + H2O = G[3'-5']pA[3'-5']pAp[3'] + H(+)</text>
        <dbReference type="Rhea" id="RHEA:72863"/>
        <dbReference type="ChEBI" id="CHEBI:15377"/>
        <dbReference type="ChEBI" id="CHEBI:15378"/>
        <dbReference type="ChEBI" id="CHEBI:143810"/>
        <dbReference type="ChEBI" id="CHEBI:192532"/>
    </reaction>
    <physiologicalReaction direction="left-to-right" evidence="2">
        <dbReference type="Rhea" id="RHEA:72864"/>
    </physiologicalReaction>
</comment>
<comment type="catalytic activity">
    <reaction evidence="5">
        <text>3',3'-cGAMP + H2O = G[3'-5']pAp[3'] + H(+)</text>
        <dbReference type="Rhea" id="RHEA:72831"/>
        <dbReference type="ChEBI" id="CHEBI:15377"/>
        <dbReference type="ChEBI" id="CHEBI:15378"/>
        <dbReference type="ChEBI" id="CHEBI:71501"/>
        <dbReference type="ChEBI" id="CHEBI:192497"/>
    </reaction>
    <physiologicalReaction direction="left-to-right" evidence="5">
        <dbReference type="Rhea" id="RHEA:72832"/>
    </physiologicalReaction>
</comment>
<protein>
    <recommendedName>
        <fullName evidence="7">Anti-CBASS protein Acb1</fullName>
    </recommendedName>
</protein>
<comment type="catalytic activity">
    <reaction evidence="4">
        <text>3',3',3'-cAAG + H2O = A[3'-5']pG[3'-5']pAp[3'] + H(+)</text>
        <dbReference type="Rhea" id="RHEA:72867"/>
        <dbReference type="ChEBI" id="CHEBI:15377"/>
        <dbReference type="ChEBI" id="CHEBI:15378"/>
        <dbReference type="ChEBI" id="CHEBI:143810"/>
        <dbReference type="ChEBI" id="CHEBI:192533"/>
    </reaction>
    <physiologicalReaction direction="left-to-right" evidence="4">
        <dbReference type="Rhea" id="RHEA:72868"/>
    </physiologicalReaction>
</comment>
<comment type="catalytic activity">
    <reaction evidence="3">
        <text>3',3',3'-c-tri-AMP + H2O = A[3'-5']pA[3'-5']pAp[3'] + H(+)</text>
        <dbReference type="Rhea" id="RHEA:72859"/>
        <dbReference type="ChEBI" id="CHEBI:15377"/>
        <dbReference type="ChEBI" id="CHEBI:15378"/>
        <dbReference type="ChEBI" id="CHEBI:192523"/>
        <dbReference type="ChEBI" id="CHEBI:192530"/>
    </reaction>
    <physiologicalReaction direction="left-to-right" evidence="3">
        <dbReference type="Rhea" id="RHEA:72860"/>
    </physiologicalReaction>
</comment>
<dbReference type="GO" id="GO:0016874">
    <property type="term" value="F:ligase activity"/>
    <property type="evidence" value="ECO:0007669"/>
    <property type="project" value="UniProtKB-KW"/>
</dbReference>
<evidence type="ECO:0000256" key="2">
    <source>
        <dbReference type="ARBA" id="ARBA00034233"/>
    </source>
</evidence>
<comment type="catalytic activity">
    <reaction evidence="8">
        <text>3',3'-cUAMP + H2O = U[3'-5']pAp[3'] + H(+)</text>
        <dbReference type="Rhea" id="RHEA:72835"/>
        <dbReference type="ChEBI" id="CHEBI:15377"/>
        <dbReference type="ChEBI" id="CHEBI:15378"/>
        <dbReference type="ChEBI" id="CHEBI:143809"/>
        <dbReference type="ChEBI" id="CHEBI:192498"/>
    </reaction>
    <physiologicalReaction direction="left-to-right" evidence="8">
        <dbReference type="Rhea" id="RHEA:72836"/>
    </physiologicalReaction>
</comment>
<name>A0A076YPJ6_9CAUD</name>
<keyword evidence="1" id="KW-0378">Hydrolase</keyword>
<dbReference type="EMBL" id="KM236237">
    <property type="protein sequence ID" value="AIK68126.1"/>
    <property type="molecule type" value="Genomic_DNA"/>
</dbReference>
<evidence type="ECO:0000313" key="11">
    <source>
        <dbReference type="Proteomes" id="UP000201263"/>
    </source>
</evidence>
<dbReference type="GeneID" id="22113662"/>
<feature type="domain" description="Anti-CBASS protein Acb1-like C-terminal" evidence="9">
    <location>
        <begin position="15"/>
        <end position="158"/>
    </location>
</feature>
<dbReference type="InterPro" id="IPR056175">
    <property type="entry name" value="Acb1-like_C"/>
</dbReference>
<dbReference type="Proteomes" id="UP000201263">
    <property type="component" value="Segment"/>
</dbReference>
<dbReference type="Pfam" id="PF23474">
    <property type="entry name" value="Acb1"/>
    <property type="match status" value="1"/>
</dbReference>
<evidence type="ECO:0000256" key="5">
    <source>
        <dbReference type="ARBA" id="ARBA00034283"/>
    </source>
</evidence>
<dbReference type="RefSeq" id="YP_009097792.1">
    <property type="nucleotide sequence ID" value="NC_025414.1"/>
</dbReference>
<keyword evidence="11" id="KW-1185">Reference proteome</keyword>
<dbReference type="GO" id="GO:0016787">
    <property type="term" value="F:hydrolase activity"/>
    <property type="evidence" value="ECO:0007669"/>
    <property type="project" value="UniProtKB-KW"/>
</dbReference>
<dbReference type="SUPFAM" id="SSF55144">
    <property type="entry name" value="LigT-like"/>
    <property type="match status" value="1"/>
</dbReference>
<evidence type="ECO:0000259" key="9">
    <source>
        <dbReference type="Pfam" id="PF23474"/>
    </source>
</evidence>
<organism evidence="10 11">
    <name type="scientific">Citrobacter phage Miller</name>
    <dbReference type="NCBI Taxonomy" id="1527524"/>
    <lineage>
        <taxon>Viruses</taxon>
        <taxon>Duplodnaviria</taxon>
        <taxon>Heunggongvirae</taxon>
        <taxon>Uroviricota</taxon>
        <taxon>Caudoviricetes</taxon>
        <taxon>Pantevenvirales</taxon>
        <taxon>Straboviridae</taxon>
        <taxon>Pseudotevenvirus</taxon>
        <taxon>Pseudotevenvirus miller</taxon>
    </lineage>
</organism>
<gene>
    <name evidence="10" type="ORF">CPTMiller_00190</name>
</gene>
<dbReference type="InterPro" id="IPR009097">
    <property type="entry name" value="Cyclic_Pdiesterase"/>
</dbReference>
<comment type="similarity">
    <text evidence="6">Belongs to the anti-CBASS protein Acb1 family.</text>
</comment>